<dbReference type="Proteomes" id="UP000076871">
    <property type="component" value="Unassembled WGS sequence"/>
</dbReference>
<dbReference type="OrthoDB" id="2748641at2759"/>
<gene>
    <name evidence="2" type="ORF">LAESUDRAFT_732414</name>
</gene>
<dbReference type="InParanoid" id="A0A165B576"/>
<organism evidence="2 3">
    <name type="scientific">Laetiporus sulphureus 93-53</name>
    <dbReference type="NCBI Taxonomy" id="1314785"/>
    <lineage>
        <taxon>Eukaryota</taxon>
        <taxon>Fungi</taxon>
        <taxon>Dikarya</taxon>
        <taxon>Basidiomycota</taxon>
        <taxon>Agaricomycotina</taxon>
        <taxon>Agaricomycetes</taxon>
        <taxon>Polyporales</taxon>
        <taxon>Laetiporus</taxon>
    </lineage>
</organism>
<protein>
    <submittedName>
        <fullName evidence="2">Uncharacterized protein</fullName>
    </submittedName>
</protein>
<evidence type="ECO:0000256" key="1">
    <source>
        <dbReference type="SAM" id="MobiDB-lite"/>
    </source>
</evidence>
<proteinExistence type="predicted"/>
<dbReference type="AlphaFoldDB" id="A0A165B576"/>
<dbReference type="EMBL" id="KV427690">
    <property type="protein sequence ID" value="KZT00264.1"/>
    <property type="molecule type" value="Genomic_DNA"/>
</dbReference>
<dbReference type="GeneID" id="63827264"/>
<name>A0A165B576_9APHY</name>
<sequence>MKVTSGAGCKTQLLYILHLYSGSNNQSPYEASVSQLRRVSPEPKYNARKRERQIANAIAAVVTRREKDLSAVTWTASGHNIIIHVAQNSAVDPSVVDHLKLIWTKLQAITRYEPQTSDEAVQKAPDEALDAGPMDLWRQILYHVYTACFPKLKARLMKRRREAQEFITTMNEAIASDTRLPDSDIPLRDKIILRRLLACVQRIYELIDLPASEAAPKMVDDLALVRRDWARATGENGILMINWQAIFEQRQQERNVTSDSKIFDFRRFMEEAYSLHTHIHTLCRAATSPRRKVMFHAELDVVLVQPYAALSRPFSISEEDIGSFIESLSESEMSHEEEEESKPEEQETRPFISRERLLAQLGESYSETSQVVDLSRQTPHCECTLLMYHTTSAGLPPHPYIGVSKLSCYPFVPKGIRWELKGTDGKLFPGWVRPKGLSQEANEKVEQLMVKKLTERLRLSLAEAKKARTLSDRDPAFLNEI</sequence>
<dbReference type="RefSeq" id="XP_040758004.1">
    <property type="nucleotide sequence ID" value="XM_040910235.1"/>
</dbReference>
<evidence type="ECO:0000313" key="2">
    <source>
        <dbReference type="EMBL" id="KZT00264.1"/>
    </source>
</evidence>
<keyword evidence="3" id="KW-1185">Reference proteome</keyword>
<dbReference type="STRING" id="1314785.A0A165B576"/>
<reference evidence="2 3" key="1">
    <citation type="journal article" date="2016" name="Mol. Biol. Evol.">
        <title>Comparative Genomics of Early-Diverging Mushroom-Forming Fungi Provides Insights into the Origins of Lignocellulose Decay Capabilities.</title>
        <authorList>
            <person name="Nagy L.G."/>
            <person name="Riley R."/>
            <person name="Tritt A."/>
            <person name="Adam C."/>
            <person name="Daum C."/>
            <person name="Floudas D."/>
            <person name="Sun H."/>
            <person name="Yadav J.S."/>
            <person name="Pangilinan J."/>
            <person name="Larsson K.H."/>
            <person name="Matsuura K."/>
            <person name="Barry K."/>
            <person name="Labutti K."/>
            <person name="Kuo R."/>
            <person name="Ohm R.A."/>
            <person name="Bhattacharya S.S."/>
            <person name="Shirouzu T."/>
            <person name="Yoshinaga Y."/>
            <person name="Martin F.M."/>
            <person name="Grigoriev I.V."/>
            <person name="Hibbett D.S."/>
        </authorList>
    </citation>
    <scope>NUCLEOTIDE SEQUENCE [LARGE SCALE GENOMIC DNA]</scope>
    <source>
        <strain evidence="2 3">93-53</strain>
    </source>
</reference>
<evidence type="ECO:0000313" key="3">
    <source>
        <dbReference type="Proteomes" id="UP000076871"/>
    </source>
</evidence>
<accession>A0A165B576</accession>
<feature type="region of interest" description="Disordered" evidence="1">
    <location>
        <begin position="328"/>
        <end position="350"/>
    </location>
</feature>